<reference evidence="1" key="1">
    <citation type="submission" date="2020-11" db="EMBL/GenBank/DDBJ databases">
        <authorList>
            <person name="Tran Van P."/>
        </authorList>
    </citation>
    <scope>NUCLEOTIDE SEQUENCE</scope>
</reference>
<protein>
    <submittedName>
        <fullName evidence="1">Uncharacterized protein</fullName>
    </submittedName>
</protein>
<feature type="non-terminal residue" evidence="1">
    <location>
        <position position="1"/>
    </location>
</feature>
<dbReference type="AlphaFoldDB" id="A0A7R9BV48"/>
<proteinExistence type="predicted"/>
<organism evidence="1">
    <name type="scientific">Notodromas monacha</name>
    <dbReference type="NCBI Taxonomy" id="399045"/>
    <lineage>
        <taxon>Eukaryota</taxon>
        <taxon>Metazoa</taxon>
        <taxon>Ecdysozoa</taxon>
        <taxon>Arthropoda</taxon>
        <taxon>Crustacea</taxon>
        <taxon>Oligostraca</taxon>
        <taxon>Ostracoda</taxon>
        <taxon>Podocopa</taxon>
        <taxon>Podocopida</taxon>
        <taxon>Cypridocopina</taxon>
        <taxon>Cypridoidea</taxon>
        <taxon>Cyprididae</taxon>
        <taxon>Notodromas</taxon>
    </lineage>
</organism>
<dbReference type="EMBL" id="CAJPEX010003195">
    <property type="protein sequence ID" value="CAG0921957.1"/>
    <property type="molecule type" value="Genomic_DNA"/>
</dbReference>
<dbReference type="Proteomes" id="UP000678499">
    <property type="component" value="Unassembled WGS sequence"/>
</dbReference>
<sequence length="387" mass="42607">MSKRIGSFNLNRSRRPEATYIDFPPRLNLDKLSTLVSRANSWLIENKEWEVKSCETVPCPASKDAINPSRVFNSFSSQNEIAAGMLARLSADLVSKQKTGHKVISIELIRKETSKDTSVLDDLFERTHISSSNRTRQDFMFTVRVYLDSRNVSESSLWSGVGVKIFTLPRQGVHLAAGTRKSLLTTLVAEKEDLMKQVEQFCGSNKSLTAIGLQTFQVPRSFVESGMPSAFYKRTDASNVTTLMLTYINHPKVGQRADGLGGMLDATSNQSFFQSLTARVTGALPATHRQSGDPGHNFHIRNLVLAPRVTPVAGFSTAATHGFYGISTVVDTGVGLKQELFERFRNLGNASGSEAHFLGAETVAVAFPADKTEFSGQTLLHAYRYCV</sequence>
<keyword evidence="2" id="KW-1185">Reference proteome</keyword>
<gene>
    <name evidence="1" type="ORF">NMOB1V02_LOCUS9441</name>
</gene>
<name>A0A7R9BV48_9CRUS</name>
<evidence type="ECO:0000313" key="1">
    <source>
        <dbReference type="EMBL" id="CAD7281805.1"/>
    </source>
</evidence>
<dbReference type="OrthoDB" id="9992480at2759"/>
<evidence type="ECO:0000313" key="2">
    <source>
        <dbReference type="Proteomes" id="UP000678499"/>
    </source>
</evidence>
<accession>A0A7R9BV48</accession>
<dbReference type="EMBL" id="OA885232">
    <property type="protein sequence ID" value="CAD7281805.1"/>
    <property type="molecule type" value="Genomic_DNA"/>
</dbReference>